<dbReference type="Pfam" id="PF25583">
    <property type="entry name" value="WCX"/>
    <property type="match status" value="2"/>
</dbReference>
<feature type="domain" description="WYL" evidence="1">
    <location>
        <begin position="503"/>
        <end position="568"/>
    </location>
</feature>
<feature type="domain" description="WYL" evidence="1">
    <location>
        <begin position="159"/>
        <end position="221"/>
    </location>
</feature>
<gene>
    <name evidence="4" type="ORF">FM101_15155</name>
</gene>
<feature type="domain" description="WCX" evidence="3">
    <location>
        <begin position="253"/>
        <end position="337"/>
    </location>
</feature>
<evidence type="ECO:0000259" key="3">
    <source>
        <dbReference type="Pfam" id="PF25583"/>
    </source>
</evidence>
<dbReference type="Proteomes" id="UP000195913">
    <property type="component" value="Unassembled WGS sequence"/>
</dbReference>
<organism evidence="4 5">
    <name type="scientific">Arthrobacter rhombi</name>
    <dbReference type="NCBI Taxonomy" id="71253"/>
    <lineage>
        <taxon>Bacteria</taxon>
        <taxon>Bacillati</taxon>
        <taxon>Actinomycetota</taxon>
        <taxon>Actinomycetes</taxon>
        <taxon>Micrococcales</taxon>
        <taxon>Micrococcaceae</taxon>
        <taxon>Arthrobacter</taxon>
    </lineage>
</organism>
<protein>
    <submittedName>
        <fullName evidence="4">Putative DeoR-family transcriptional regulator</fullName>
    </submittedName>
</protein>
<keyword evidence="5" id="KW-1185">Reference proteome</keyword>
<dbReference type="AlphaFoldDB" id="A0A1R4GWG5"/>
<dbReference type="InterPro" id="IPR026881">
    <property type="entry name" value="WYL_dom"/>
</dbReference>
<dbReference type="Pfam" id="PF19187">
    <property type="entry name" value="HTH_PafC"/>
    <property type="match status" value="1"/>
</dbReference>
<dbReference type="Pfam" id="PF13280">
    <property type="entry name" value="WYL"/>
    <property type="match status" value="2"/>
</dbReference>
<evidence type="ECO:0000259" key="2">
    <source>
        <dbReference type="Pfam" id="PF19187"/>
    </source>
</evidence>
<feature type="domain" description="WCX" evidence="3">
    <location>
        <begin position="595"/>
        <end position="669"/>
    </location>
</feature>
<dbReference type="PANTHER" id="PTHR34580">
    <property type="match status" value="1"/>
</dbReference>
<dbReference type="InterPro" id="IPR051534">
    <property type="entry name" value="CBASS_pafABC_assoc_protein"/>
</dbReference>
<evidence type="ECO:0000259" key="1">
    <source>
        <dbReference type="Pfam" id="PF13280"/>
    </source>
</evidence>
<feature type="domain" description="PafC HTH" evidence="2">
    <location>
        <begin position="365"/>
        <end position="477"/>
    </location>
</feature>
<dbReference type="RefSeq" id="WP_143269307.1">
    <property type="nucleotide sequence ID" value="NZ_FUHW01000052.1"/>
</dbReference>
<proteinExistence type="predicted"/>
<dbReference type="EMBL" id="FUHW01000052">
    <property type="protein sequence ID" value="SJM72461.1"/>
    <property type="molecule type" value="Genomic_DNA"/>
</dbReference>
<evidence type="ECO:0000313" key="5">
    <source>
        <dbReference type="Proteomes" id="UP000195913"/>
    </source>
</evidence>
<accession>A0A1R4GWG5</accession>
<dbReference type="InterPro" id="IPR043839">
    <property type="entry name" value="PafC_HTH"/>
</dbReference>
<dbReference type="PROSITE" id="PS52050">
    <property type="entry name" value="WYL"/>
    <property type="match status" value="2"/>
</dbReference>
<name>A0A1R4GWG5_9MICC</name>
<sequence length="685" mass="74870">MSAKRNPGAPSRTEKLVSLTYALMSRRRGYTRAELRGIVDDYQDLSDEAFERKFERDKSDLRVLGVPLESLTGDSYYGNDRQETHYRVRPEEYRLPPVSFAPEEAMALGLAARVWKDPTIASAADRAFNRLSPAAVGSPDAAGASFETFEPRLHAADAAFRDVLSAVWDRSPIRFSYRSPSGETAVRTLEPWGIGSRFGHWYLVGWDRDRESQRIFRLSRICSEIARWPGTVQRPDGFRVADVLDGLDPETARQRATVKLAPGRGLALRSRAIEPTVEENPEDLGPMEASEESADTVSFDYQDDEALSAELAELGPAVAVLLPEGLRAAVARRLKGAWEAQNAPVPAYTFGQARPGGRPSSSDVVARALDIIAYVVREGAPLLDDTAAHFGLSRRRLIEDLTMIQLCGVPNGLPDELIDVDLEGDRVSIVNAEGLAAPIRMNLLEAFSLLVGLQTILDLPGDTDRSAASGALRKLREAAGEFGDIDQIASARLAATESSLVRDTVTAAVTADRILRLRYHQPSRDEISERNIEPIRLLEDGGRTYVQAWCRSSQGSRNFRLDRILSAEATGETFTREAGKHAVGEGSLYTPAPEDVAVELGFAPRLHRLVEEFAPYQSAKAKDGTLVAEVGVPSPELLPGLVARHGGGMRVIAPDAAADTTRAWLQAALTAHETRQPHPLTKENA</sequence>
<evidence type="ECO:0000313" key="4">
    <source>
        <dbReference type="EMBL" id="SJM72461.1"/>
    </source>
</evidence>
<reference evidence="4 5" key="1">
    <citation type="submission" date="2017-02" db="EMBL/GenBank/DDBJ databases">
        <authorList>
            <person name="Peterson S.W."/>
        </authorList>
    </citation>
    <scope>NUCLEOTIDE SEQUENCE [LARGE SCALE GENOMIC DNA]</scope>
    <source>
        <strain evidence="4 5">B Ar 00.02</strain>
    </source>
</reference>
<dbReference type="InterPro" id="IPR057727">
    <property type="entry name" value="WCX_dom"/>
</dbReference>
<dbReference type="PANTHER" id="PTHR34580:SF3">
    <property type="entry name" value="PROTEIN PAFB"/>
    <property type="match status" value="1"/>
</dbReference>